<name>A0ABW5C293_9BACI</name>
<organism evidence="1 2">
    <name type="scientific">Metabacillus endolithicus</name>
    <dbReference type="NCBI Taxonomy" id="1535204"/>
    <lineage>
        <taxon>Bacteria</taxon>
        <taxon>Bacillati</taxon>
        <taxon>Bacillota</taxon>
        <taxon>Bacilli</taxon>
        <taxon>Bacillales</taxon>
        <taxon>Bacillaceae</taxon>
        <taxon>Metabacillus</taxon>
    </lineage>
</organism>
<comment type="caution">
    <text evidence="1">The sequence shown here is derived from an EMBL/GenBank/DDBJ whole genome shotgun (WGS) entry which is preliminary data.</text>
</comment>
<evidence type="ECO:0000313" key="1">
    <source>
        <dbReference type="EMBL" id="MFD2216029.1"/>
    </source>
</evidence>
<dbReference type="RefSeq" id="WP_379053019.1">
    <property type="nucleotide sequence ID" value="NZ_JBHUIK010000005.1"/>
</dbReference>
<sequence>MEHTTPIIIFIYCTLCGFLECKEEHEDQVCSCCGAGLLDDHQ</sequence>
<evidence type="ECO:0000313" key="2">
    <source>
        <dbReference type="Proteomes" id="UP001597318"/>
    </source>
</evidence>
<dbReference type="Proteomes" id="UP001597318">
    <property type="component" value="Unassembled WGS sequence"/>
</dbReference>
<protein>
    <recommendedName>
        <fullName evidence="3">YhfH family protein</fullName>
    </recommendedName>
</protein>
<gene>
    <name evidence="1" type="ORF">ACFSKK_20280</name>
</gene>
<dbReference type="EMBL" id="JBHUIK010000005">
    <property type="protein sequence ID" value="MFD2216029.1"/>
    <property type="molecule type" value="Genomic_DNA"/>
</dbReference>
<accession>A0ABW5C293</accession>
<proteinExistence type="predicted"/>
<evidence type="ECO:0008006" key="3">
    <source>
        <dbReference type="Google" id="ProtNLM"/>
    </source>
</evidence>
<keyword evidence="2" id="KW-1185">Reference proteome</keyword>
<reference evidence="2" key="1">
    <citation type="journal article" date="2019" name="Int. J. Syst. Evol. Microbiol.">
        <title>The Global Catalogue of Microorganisms (GCM) 10K type strain sequencing project: providing services to taxonomists for standard genome sequencing and annotation.</title>
        <authorList>
            <consortium name="The Broad Institute Genomics Platform"/>
            <consortium name="The Broad Institute Genome Sequencing Center for Infectious Disease"/>
            <person name="Wu L."/>
            <person name="Ma J."/>
        </authorList>
    </citation>
    <scope>NUCLEOTIDE SEQUENCE [LARGE SCALE GENOMIC DNA]</scope>
    <source>
        <strain evidence="2">CGMCC 1.15474</strain>
    </source>
</reference>